<evidence type="ECO:0000259" key="9">
    <source>
        <dbReference type="PROSITE" id="PS50850"/>
    </source>
</evidence>
<dbReference type="InterPro" id="IPR036259">
    <property type="entry name" value="MFS_trans_sf"/>
</dbReference>
<dbReference type="CDD" id="cd17503">
    <property type="entry name" value="MFS_LmrB_MDR_like"/>
    <property type="match status" value="1"/>
</dbReference>
<feature type="transmembrane region" description="Helical" evidence="8">
    <location>
        <begin position="107"/>
        <end position="128"/>
    </location>
</feature>
<feature type="transmembrane region" description="Helical" evidence="8">
    <location>
        <begin position="202"/>
        <end position="221"/>
    </location>
</feature>
<dbReference type="Gene3D" id="1.20.1250.20">
    <property type="entry name" value="MFS general substrate transporter like domains"/>
    <property type="match status" value="1"/>
</dbReference>
<dbReference type="OrthoDB" id="9812221at2"/>
<dbReference type="InterPro" id="IPR011701">
    <property type="entry name" value="MFS"/>
</dbReference>
<comment type="similarity">
    <text evidence="2">Belongs to the major facilitator superfamily. EmrB family.</text>
</comment>
<dbReference type="SUPFAM" id="SSF103473">
    <property type="entry name" value="MFS general substrate transporter"/>
    <property type="match status" value="1"/>
</dbReference>
<keyword evidence="6 8" id="KW-1133">Transmembrane helix</keyword>
<feature type="transmembrane region" description="Helical" evidence="8">
    <location>
        <begin position="271"/>
        <end position="296"/>
    </location>
</feature>
<feature type="transmembrane region" description="Helical" evidence="8">
    <location>
        <begin position="368"/>
        <end position="392"/>
    </location>
</feature>
<evidence type="ECO:0000313" key="10">
    <source>
        <dbReference type="EMBL" id="SEE19611.1"/>
    </source>
</evidence>
<keyword evidence="7 8" id="KW-0472">Membrane</keyword>
<evidence type="ECO:0000256" key="6">
    <source>
        <dbReference type="ARBA" id="ARBA00022989"/>
    </source>
</evidence>
<dbReference type="EMBL" id="FNTI01000001">
    <property type="protein sequence ID" value="SEE19611.1"/>
    <property type="molecule type" value="Genomic_DNA"/>
</dbReference>
<feature type="transmembrane region" description="Helical" evidence="8">
    <location>
        <begin position="404"/>
        <end position="422"/>
    </location>
</feature>
<feature type="transmembrane region" description="Helical" evidence="8">
    <location>
        <begin position="302"/>
        <end position="324"/>
    </location>
</feature>
<protein>
    <submittedName>
        <fullName evidence="10">MFS transporter, DHA2 family, multidrug resistance protein</fullName>
    </submittedName>
</protein>
<feature type="transmembrane region" description="Helical" evidence="8">
    <location>
        <begin position="52"/>
        <end position="70"/>
    </location>
</feature>
<gene>
    <name evidence="10" type="ORF">SAMN05444171_6607</name>
</gene>
<evidence type="ECO:0000256" key="4">
    <source>
        <dbReference type="ARBA" id="ARBA00022475"/>
    </source>
</evidence>
<evidence type="ECO:0000313" key="11">
    <source>
        <dbReference type="Proteomes" id="UP000183208"/>
    </source>
</evidence>
<dbReference type="RefSeq" id="WP_074827850.1">
    <property type="nucleotide sequence ID" value="NZ_FNTI01000001.1"/>
</dbReference>
<dbReference type="InterPro" id="IPR004638">
    <property type="entry name" value="EmrB-like"/>
</dbReference>
<feature type="transmembrane region" description="Helical" evidence="8">
    <location>
        <begin position="140"/>
        <end position="158"/>
    </location>
</feature>
<accession>A0A1M7GGX2</accession>
<proteinExistence type="inferred from homology"/>
<dbReference type="GO" id="GO:0022857">
    <property type="term" value="F:transmembrane transporter activity"/>
    <property type="evidence" value="ECO:0007669"/>
    <property type="project" value="InterPro"/>
</dbReference>
<feature type="transmembrane region" description="Helical" evidence="8">
    <location>
        <begin position="233"/>
        <end position="250"/>
    </location>
</feature>
<dbReference type="NCBIfam" id="TIGR00711">
    <property type="entry name" value="efflux_EmrB"/>
    <property type="match status" value="1"/>
</dbReference>
<feature type="transmembrane region" description="Helical" evidence="8">
    <location>
        <begin position="336"/>
        <end position="356"/>
    </location>
</feature>
<evidence type="ECO:0000256" key="8">
    <source>
        <dbReference type="SAM" id="Phobius"/>
    </source>
</evidence>
<dbReference type="GO" id="GO:0005886">
    <property type="term" value="C:plasma membrane"/>
    <property type="evidence" value="ECO:0007669"/>
    <property type="project" value="UniProtKB-SubCell"/>
</dbReference>
<dbReference type="AlphaFoldDB" id="A0A1M7GGX2"/>
<dbReference type="InterPro" id="IPR020846">
    <property type="entry name" value="MFS_dom"/>
</dbReference>
<dbReference type="InterPro" id="IPR001958">
    <property type="entry name" value="Tet-R_TetA/multi-R_MdtG-like"/>
</dbReference>
<dbReference type="PROSITE" id="PS50850">
    <property type="entry name" value="MFS"/>
    <property type="match status" value="1"/>
</dbReference>
<evidence type="ECO:0000256" key="1">
    <source>
        <dbReference type="ARBA" id="ARBA00004651"/>
    </source>
</evidence>
<feature type="transmembrane region" description="Helical" evidence="8">
    <location>
        <begin position="170"/>
        <end position="190"/>
    </location>
</feature>
<keyword evidence="4" id="KW-1003">Cell membrane</keyword>
<sequence>MSSQAARSAVINRGMITATVMLATLMQALDTTIANVALPYMRGSLSATSDEINWVLTSYIVAAAIIMPATGWLEARFGRKPLFLTSVIGFIVTSMLCGAAVSLAQIVVFRLLQGVFGAPLVPLSQSVLLDAYPREQQGQAMAVFGLGVMLGPILGPTLGGWLTDSYSWRWVFYVNVPFGILCVLGILLFLGRRADRPIAGRLDWLGFATLSLGIGALQLFLDRGERLDWFASPEIRLDAALCVLGFYLFTVHTMSARDPFIDPALFRDRNFVIGSMLIFIVGVVLLATLALLTPYLETLMNYPVLTAGLVLAPRGCGTMLAMVMAGQLLRYVDPRLLIAVGLGITGFALYLMTGFTPDVSQGTLIRTGLIQGFGIGCVFVPLSTVAFGTLAPALRTQATGLFNLMRNIGASIGISMMSYLLVRNSATEQAALVEHITPYRQVVRDYAHELNLAALTGRAALAQIVTAQAEAVAFIDNFKLMMFVSFLAIPLVLLVQRPRRLPGDRAPGPE</sequence>
<feature type="transmembrane region" description="Helical" evidence="8">
    <location>
        <begin position="82"/>
        <end position="101"/>
    </location>
</feature>
<dbReference type="PANTHER" id="PTHR42718">
    <property type="entry name" value="MAJOR FACILITATOR SUPERFAMILY MULTIDRUG TRANSPORTER MFSC"/>
    <property type="match status" value="1"/>
</dbReference>
<dbReference type="Proteomes" id="UP000183208">
    <property type="component" value="Unassembled WGS sequence"/>
</dbReference>
<dbReference type="Pfam" id="PF07690">
    <property type="entry name" value="MFS_1"/>
    <property type="match status" value="1"/>
</dbReference>
<feature type="domain" description="Major facilitator superfamily (MFS) profile" evidence="9">
    <location>
        <begin position="16"/>
        <end position="500"/>
    </location>
</feature>
<keyword evidence="5 8" id="KW-0812">Transmembrane</keyword>
<name>A0A1M7GGX2_9BRAD</name>
<dbReference type="Gene3D" id="1.20.1720.10">
    <property type="entry name" value="Multidrug resistance protein D"/>
    <property type="match status" value="1"/>
</dbReference>
<feature type="transmembrane region" description="Helical" evidence="8">
    <location>
        <begin position="478"/>
        <end position="495"/>
    </location>
</feature>
<dbReference type="PRINTS" id="PR01035">
    <property type="entry name" value="TCRTETA"/>
</dbReference>
<dbReference type="PANTHER" id="PTHR42718:SF9">
    <property type="entry name" value="MAJOR FACILITATOR SUPERFAMILY MULTIDRUG TRANSPORTER MFSC"/>
    <property type="match status" value="1"/>
</dbReference>
<organism evidence="10 11">
    <name type="scientific">Bradyrhizobium lablabi</name>
    <dbReference type="NCBI Taxonomy" id="722472"/>
    <lineage>
        <taxon>Bacteria</taxon>
        <taxon>Pseudomonadati</taxon>
        <taxon>Pseudomonadota</taxon>
        <taxon>Alphaproteobacteria</taxon>
        <taxon>Hyphomicrobiales</taxon>
        <taxon>Nitrobacteraceae</taxon>
        <taxon>Bradyrhizobium</taxon>
    </lineage>
</organism>
<evidence type="ECO:0000256" key="7">
    <source>
        <dbReference type="ARBA" id="ARBA00023136"/>
    </source>
</evidence>
<evidence type="ECO:0000256" key="2">
    <source>
        <dbReference type="ARBA" id="ARBA00008537"/>
    </source>
</evidence>
<evidence type="ECO:0000256" key="3">
    <source>
        <dbReference type="ARBA" id="ARBA00022448"/>
    </source>
</evidence>
<comment type="subcellular location">
    <subcellularLocation>
        <location evidence="1">Cell membrane</location>
        <topology evidence="1">Multi-pass membrane protein</topology>
    </subcellularLocation>
</comment>
<reference evidence="10 11" key="1">
    <citation type="submission" date="2016-10" db="EMBL/GenBank/DDBJ databases">
        <authorList>
            <person name="de Groot N.N."/>
        </authorList>
    </citation>
    <scope>NUCLEOTIDE SEQUENCE [LARGE SCALE GENOMIC DNA]</scope>
    <source>
        <strain evidence="10 11">GAS522</strain>
    </source>
</reference>
<evidence type="ECO:0000256" key="5">
    <source>
        <dbReference type="ARBA" id="ARBA00022692"/>
    </source>
</evidence>
<keyword evidence="3" id="KW-0813">Transport</keyword>